<sequence>MKKYISILILYVGLGHILSVKAQVIPTPAANQNEAILITNVKAHLGNGKVIENAVIGIENGKITMVADATTVRIDGSKYPKTINANGKRAYPGLIAPNTPLGLMEIPSVRASVDLTEIGQMNPSIRSLVAYNTDSQIQPTVRSNGILLAQIVPQGGTISGQSSVVELDAWNWEDAAYKTDNGMHLRWSAYYAAAFDFAAGGMTVKKNDKYAAEVNDIESFFNEAQAYTKKDNPMPKNLKFEAMRDVFSGKKTLFVHCNLAKEITDAVLLGKKFGCKTVIVGGRDAWMVTDFLKANNIAVVLSETQALPSRNDEDIDQPFKTPAMLKAAGVSFCMSVDGGWQTRNLPLMAGQAVGLVWRMKMLLQP</sequence>
<proteinExistence type="predicted"/>
<dbReference type="EMBL" id="WJBH02000119">
    <property type="protein sequence ID" value="KAI9550584.1"/>
    <property type="molecule type" value="Genomic_DNA"/>
</dbReference>
<name>A0AAD5KF86_9CRUS</name>
<keyword evidence="1" id="KW-0732">Signal</keyword>
<dbReference type="AlphaFoldDB" id="A0AAD5KF86"/>
<comment type="caution">
    <text evidence="2">The sequence shown here is derived from an EMBL/GenBank/DDBJ whole genome shotgun (WGS) entry which is preliminary data.</text>
</comment>
<evidence type="ECO:0000256" key="1">
    <source>
        <dbReference type="SAM" id="SignalP"/>
    </source>
</evidence>
<keyword evidence="3" id="KW-1185">Reference proteome</keyword>
<evidence type="ECO:0000313" key="3">
    <source>
        <dbReference type="Proteomes" id="UP000820818"/>
    </source>
</evidence>
<feature type="chain" id="PRO_5042040887" evidence="1">
    <location>
        <begin position="23"/>
        <end position="365"/>
    </location>
</feature>
<evidence type="ECO:0000313" key="2">
    <source>
        <dbReference type="EMBL" id="KAI9550584.1"/>
    </source>
</evidence>
<accession>A0AAD5KF86</accession>
<reference evidence="2" key="1">
    <citation type="submission" date="2022-05" db="EMBL/GenBank/DDBJ databases">
        <title>A multi-omics perspective on studying reproductive biology in Daphnia sinensis.</title>
        <authorList>
            <person name="Jia J."/>
        </authorList>
    </citation>
    <scope>NUCLEOTIDE SEQUENCE</scope>
    <source>
        <strain evidence="2">WSL</strain>
    </source>
</reference>
<dbReference type="Gene3D" id="3.20.20.140">
    <property type="entry name" value="Metal-dependent hydrolases"/>
    <property type="match status" value="1"/>
</dbReference>
<organism evidence="2 3">
    <name type="scientific">Daphnia sinensis</name>
    <dbReference type="NCBI Taxonomy" id="1820382"/>
    <lineage>
        <taxon>Eukaryota</taxon>
        <taxon>Metazoa</taxon>
        <taxon>Ecdysozoa</taxon>
        <taxon>Arthropoda</taxon>
        <taxon>Crustacea</taxon>
        <taxon>Branchiopoda</taxon>
        <taxon>Diplostraca</taxon>
        <taxon>Cladocera</taxon>
        <taxon>Anomopoda</taxon>
        <taxon>Daphniidae</taxon>
        <taxon>Daphnia</taxon>
        <taxon>Daphnia similis group</taxon>
    </lineage>
</organism>
<gene>
    <name evidence="2" type="ORF">GHT06_005831</name>
</gene>
<dbReference type="SUPFAM" id="SSF51338">
    <property type="entry name" value="Composite domain of metallo-dependent hydrolases"/>
    <property type="match status" value="1"/>
</dbReference>
<dbReference type="InterPro" id="IPR011059">
    <property type="entry name" value="Metal-dep_hydrolase_composite"/>
</dbReference>
<dbReference type="GO" id="GO:0016810">
    <property type="term" value="F:hydrolase activity, acting on carbon-nitrogen (but not peptide) bonds"/>
    <property type="evidence" value="ECO:0007669"/>
    <property type="project" value="InterPro"/>
</dbReference>
<dbReference type="Proteomes" id="UP000820818">
    <property type="component" value="Unassembled WGS sequence"/>
</dbReference>
<protein>
    <submittedName>
        <fullName evidence="2">Amidohydrolase domain containing protein</fullName>
    </submittedName>
</protein>
<feature type="signal peptide" evidence="1">
    <location>
        <begin position="1"/>
        <end position="22"/>
    </location>
</feature>